<feature type="transmembrane region" description="Helical" evidence="1">
    <location>
        <begin position="17"/>
        <end position="38"/>
    </location>
</feature>
<keyword evidence="1" id="KW-0812">Transmembrane</keyword>
<dbReference type="AlphaFoldDB" id="A0A147K0H2"/>
<evidence type="ECO:0000256" key="1">
    <source>
        <dbReference type="SAM" id="Phobius"/>
    </source>
</evidence>
<comment type="caution">
    <text evidence="2">The sequence shown here is derived from an EMBL/GenBank/DDBJ whole genome shotgun (WGS) entry which is preliminary data.</text>
</comment>
<accession>A0A147K0H2</accession>
<organism evidence="2 3">
    <name type="scientific">Hadarchaeum yellowstonense</name>
    <dbReference type="NCBI Taxonomy" id="1776334"/>
    <lineage>
        <taxon>Archaea</taxon>
        <taxon>Methanobacteriati</taxon>
        <taxon>Candidatus Hadarchaeota</taxon>
        <taxon>Candidatus Hadarchaeia</taxon>
        <taxon>Candidatus Hadarchaeales</taxon>
        <taxon>Candidatus Hadarchaeaceae</taxon>
        <taxon>Candidatus Hadarchaeum</taxon>
    </lineage>
</organism>
<protein>
    <submittedName>
        <fullName evidence="2">Uncharacterized protein</fullName>
    </submittedName>
</protein>
<dbReference type="EMBL" id="LQMQ01000007">
    <property type="protein sequence ID" value="KUO42374.1"/>
    <property type="molecule type" value="Genomic_DNA"/>
</dbReference>
<sequence>MRKGLDQRGVEPLAMKLFAGIVLLVIGLGIGYAVYTWAGKGATGMLSFTVTVSPTSAVVSPGSTVTVNVSVQRIGPYDKEVTLSASGLPANVAVNFSPSSGVPAFGSTMTIVVGSSAQPTVTTITIKATGTDGVQQTATFELTVE</sequence>
<keyword evidence="1" id="KW-0472">Membrane</keyword>
<evidence type="ECO:0000313" key="3">
    <source>
        <dbReference type="Proteomes" id="UP000074294"/>
    </source>
</evidence>
<dbReference type="Proteomes" id="UP000074294">
    <property type="component" value="Unassembled WGS sequence"/>
</dbReference>
<keyword evidence="1" id="KW-1133">Transmembrane helix</keyword>
<proteinExistence type="predicted"/>
<reference evidence="2 3" key="1">
    <citation type="journal article" date="2016" name="Nat. Microbiol.">
        <title>Genomic inference of the metabolism of cosmopolitan subsurface Archaea, Hadesarchaea.</title>
        <authorList>
            <person name="Baker B.J."/>
            <person name="Saw J.H."/>
            <person name="Lind A.E."/>
            <person name="Lazar C.S."/>
            <person name="Hinrichs K.-U."/>
            <person name="Teske A.P."/>
            <person name="Ettema T.J."/>
        </authorList>
    </citation>
    <scope>NUCLEOTIDE SEQUENCE [LARGE SCALE GENOMIC DNA]</scope>
</reference>
<name>A0A147K0H2_HADYE</name>
<evidence type="ECO:0000313" key="2">
    <source>
        <dbReference type="EMBL" id="KUO42374.1"/>
    </source>
</evidence>
<gene>
    <name evidence="2" type="ORF">APZ16_02750</name>
</gene>
<dbReference type="STRING" id="1776334.APZ16_02750"/>